<dbReference type="InterPro" id="IPR036561">
    <property type="entry name" value="MAM33_sf"/>
</dbReference>
<dbReference type="GO" id="GO:0042256">
    <property type="term" value="P:cytosolic ribosome assembly"/>
    <property type="evidence" value="ECO:0007669"/>
    <property type="project" value="TreeGrafter"/>
</dbReference>
<dbReference type="Gene3D" id="3.10.280.10">
    <property type="entry name" value="Mitochondrial glycoprotein"/>
    <property type="match status" value="1"/>
</dbReference>
<dbReference type="Pfam" id="PF02330">
    <property type="entry name" value="MAM33"/>
    <property type="match status" value="1"/>
</dbReference>
<name>A0A316UGG3_9BASI</name>
<dbReference type="GO" id="GO:0005759">
    <property type="term" value="C:mitochondrial matrix"/>
    <property type="evidence" value="ECO:0007669"/>
    <property type="project" value="InterPro"/>
</dbReference>
<accession>A0A316UGG3</accession>
<feature type="region of interest" description="Disordered" evidence="1">
    <location>
        <begin position="136"/>
        <end position="163"/>
    </location>
</feature>
<gene>
    <name evidence="2" type="ORF">BDZ90DRAFT_244695</name>
</gene>
<dbReference type="EMBL" id="KZ819681">
    <property type="protein sequence ID" value="PWN24417.1"/>
    <property type="molecule type" value="Genomic_DNA"/>
</dbReference>
<dbReference type="InterPro" id="IPR003428">
    <property type="entry name" value="MAM33"/>
</dbReference>
<protein>
    <submittedName>
        <fullName evidence="2">Mitochondrial glyco protein</fullName>
    </submittedName>
</protein>
<feature type="region of interest" description="Disordered" evidence="1">
    <location>
        <begin position="42"/>
        <end position="88"/>
    </location>
</feature>
<feature type="compositionally biased region" description="Polar residues" evidence="1">
    <location>
        <begin position="70"/>
        <end position="79"/>
    </location>
</feature>
<keyword evidence="3" id="KW-1185">Reference proteome</keyword>
<sequence length="279" mass="30686">MASLIRAHATSAARRAVAAPTLARNLAQRSVLTAAKSRAIAPRPFSTTPTRLGSGTTDAELSSRLAQELSYEQENSASQGAEEPDWLRDFKSTNTWTIQDVRGSDEICLEREFGNEKIRVLFSIGDIDAQVEEDGMDDAEEGGSSGREDNGESDGEGEGNEPALPVRCAITITKPSPLGALTIDAQAESGTFTIENISFYQDSKLATELTAEADWKRRGLYIGPQFPTLDDALQEHFQGYLEERGIDDDLALFVPLFAEWKEQKEYCTWLDSVKKWVDA</sequence>
<organism evidence="2 3">
    <name type="scientific">Jaminaea rosea</name>
    <dbReference type="NCBI Taxonomy" id="1569628"/>
    <lineage>
        <taxon>Eukaryota</taxon>
        <taxon>Fungi</taxon>
        <taxon>Dikarya</taxon>
        <taxon>Basidiomycota</taxon>
        <taxon>Ustilaginomycotina</taxon>
        <taxon>Exobasidiomycetes</taxon>
        <taxon>Microstromatales</taxon>
        <taxon>Microstromatales incertae sedis</taxon>
        <taxon>Jaminaea</taxon>
    </lineage>
</organism>
<dbReference type="Proteomes" id="UP000245884">
    <property type="component" value="Unassembled WGS sequence"/>
</dbReference>
<proteinExistence type="predicted"/>
<evidence type="ECO:0000313" key="2">
    <source>
        <dbReference type="EMBL" id="PWN24417.1"/>
    </source>
</evidence>
<dbReference type="STRING" id="1569628.A0A316UGG3"/>
<reference evidence="2 3" key="1">
    <citation type="journal article" date="2018" name="Mol. Biol. Evol.">
        <title>Broad Genomic Sampling Reveals a Smut Pathogenic Ancestry of the Fungal Clade Ustilaginomycotina.</title>
        <authorList>
            <person name="Kijpornyongpan T."/>
            <person name="Mondo S.J."/>
            <person name="Barry K."/>
            <person name="Sandor L."/>
            <person name="Lee J."/>
            <person name="Lipzen A."/>
            <person name="Pangilinan J."/>
            <person name="LaButti K."/>
            <person name="Hainaut M."/>
            <person name="Henrissat B."/>
            <person name="Grigoriev I.V."/>
            <person name="Spatafora J.W."/>
            <person name="Aime M.C."/>
        </authorList>
    </citation>
    <scope>NUCLEOTIDE SEQUENCE [LARGE SCALE GENOMIC DNA]</scope>
    <source>
        <strain evidence="2 3">MCA 5214</strain>
    </source>
</reference>
<dbReference type="RefSeq" id="XP_025359029.1">
    <property type="nucleotide sequence ID" value="XM_025507470.1"/>
</dbReference>
<dbReference type="PANTHER" id="PTHR10826:SF1">
    <property type="entry name" value="COMPLEMENT COMPONENT 1 Q SUBCOMPONENT-BINDING PROTEIN, MITOCHONDRIAL"/>
    <property type="match status" value="1"/>
</dbReference>
<evidence type="ECO:0000256" key="1">
    <source>
        <dbReference type="SAM" id="MobiDB-lite"/>
    </source>
</evidence>
<dbReference type="AlphaFoldDB" id="A0A316UGG3"/>
<dbReference type="GeneID" id="37029293"/>
<dbReference type="OrthoDB" id="278212at2759"/>
<dbReference type="PANTHER" id="PTHR10826">
    <property type="entry name" value="COMPLEMENT COMPONENT 1"/>
    <property type="match status" value="1"/>
</dbReference>
<dbReference type="SUPFAM" id="SSF54529">
    <property type="entry name" value="Mitochondrial glycoprotein MAM33-like"/>
    <property type="match status" value="1"/>
</dbReference>
<evidence type="ECO:0000313" key="3">
    <source>
        <dbReference type="Proteomes" id="UP000245884"/>
    </source>
</evidence>
<feature type="compositionally biased region" description="Polar residues" evidence="1">
    <location>
        <begin position="45"/>
        <end position="60"/>
    </location>
</feature>